<dbReference type="InterPro" id="IPR050351">
    <property type="entry name" value="BphY/WalK/GraS-like"/>
</dbReference>
<keyword evidence="11" id="KW-1185">Reference proteome</keyword>
<dbReference type="EC" id="2.7.13.3" evidence="2"/>
<dbReference type="Gene3D" id="3.30.450.20">
    <property type="entry name" value="PAS domain"/>
    <property type="match status" value="2"/>
</dbReference>
<dbReference type="Gene3D" id="3.30.565.10">
    <property type="entry name" value="Histidine kinase-like ATPase, C-terminal domain"/>
    <property type="match status" value="1"/>
</dbReference>
<gene>
    <name evidence="10" type="ORF">KDW_60380</name>
</gene>
<dbReference type="Pfam" id="PF08447">
    <property type="entry name" value="PAS_3"/>
    <property type="match status" value="1"/>
</dbReference>
<sequence>MGEIWEDTFPLRSKNGEYRWFLSRAIPIKDEKGKVLRWFGTNTDITEQIQTEEELRQLTRQQQATLAQLDSLLQNAPVGFAFFDMEHRYVRINDFLAEINGIPTQEHPGKIIEEVLPEIAKIIVPIFDEVAKTRRPILNVEVMGETPKAPGVIRYWLTSFYPVMNESNQEVALIGTIVMEITDRKKLEQQKDEFIGVASHELKTPLTSLKAYAQILERRFQQSGDMRSFVLLQKMDVQLNKLTSLVEELLDVTKIENGQLRLNYSSFDANTFINDVVEETQRVTTRHHIVQELAPSVTLQADRDRIGQVLTNLLTNAIKYSPRPIPSL</sequence>
<dbReference type="PROSITE" id="PS50109">
    <property type="entry name" value="HIS_KIN"/>
    <property type="match status" value="1"/>
</dbReference>
<evidence type="ECO:0000256" key="5">
    <source>
        <dbReference type="ARBA" id="ARBA00022777"/>
    </source>
</evidence>
<dbReference type="InterPro" id="IPR000700">
    <property type="entry name" value="PAS-assoc_C"/>
</dbReference>
<evidence type="ECO:0000259" key="9">
    <source>
        <dbReference type="PROSITE" id="PS50113"/>
    </source>
</evidence>
<dbReference type="InterPro" id="IPR013655">
    <property type="entry name" value="PAS_fold_3"/>
</dbReference>
<evidence type="ECO:0000256" key="4">
    <source>
        <dbReference type="ARBA" id="ARBA00022679"/>
    </source>
</evidence>
<dbReference type="InterPro" id="IPR013656">
    <property type="entry name" value="PAS_4"/>
</dbReference>
<dbReference type="PROSITE" id="PS50113">
    <property type="entry name" value="PAC"/>
    <property type="match status" value="1"/>
</dbReference>
<dbReference type="InterPro" id="IPR005467">
    <property type="entry name" value="His_kinase_dom"/>
</dbReference>
<reference evidence="10 11" key="1">
    <citation type="submission" date="2019-10" db="EMBL/GenBank/DDBJ databases">
        <title>Dictyobacter vulcani sp. nov., within the class Ktedonobacteria, isolated from soil of volcanic Mt. Zao.</title>
        <authorList>
            <person name="Zheng Y."/>
            <person name="Wang C.M."/>
            <person name="Sakai Y."/>
            <person name="Abe K."/>
            <person name="Yokota A."/>
            <person name="Yabe S."/>
        </authorList>
    </citation>
    <scope>NUCLEOTIDE SEQUENCE [LARGE SCALE GENOMIC DNA]</scope>
    <source>
        <strain evidence="10 11">W12</strain>
    </source>
</reference>
<dbReference type="SUPFAM" id="SSF47384">
    <property type="entry name" value="Homodimeric domain of signal transducing histidine kinase"/>
    <property type="match status" value="1"/>
</dbReference>
<dbReference type="NCBIfam" id="TIGR00229">
    <property type="entry name" value="sensory_box"/>
    <property type="match status" value="1"/>
</dbReference>
<keyword evidence="5" id="KW-0418">Kinase</keyword>
<dbReference type="SUPFAM" id="SSF55874">
    <property type="entry name" value="ATPase domain of HSP90 chaperone/DNA topoisomerase II/histidine kinase"/>
    <property type="match status" value="1"/>
</dbReference>
<dbReference type="SUPFAM" id="SSF55785">
    <property type="entry name" value="PYP-like sensor domain (PAS domain)"/>
    <property type="match status" value="2"/>
</dbReference>
<feature type="domain" description="PAC" evidence="9">
    <location>
        <begin position="5"/>
        <end position="57"/>
    </location>
</feature>
<evidence type="ECO:0000259" key="8">
    <source>
        <dbReference type="PROSITE" id="PS50109"/>
    </source>
</evidence>
<dbReference type="AlphaFoldDB" id="A0A5J4L335"/>
<dbReference type="InterPro" id="IPR001610">
    <property type="entry name" value="PAC"/>
</dbReference>
<dbReference type="InterPro" id="IPR003661">
    <property type="entry name" value="HisK_dim/P_dom"/>
</dbReference>
<dbReference type="CDD" id="cd00082">
    <property type="entry name" value="HisKA"/>
    <property type="match status" value="1"/>
</dbReference>
<accession>A0A5J4L335</accession>
<dbReference type="InterPro" id="IPR036890">
    <property type="entry name" value="HATPase_C_sf"/>
</dbReference>
<dbReference type="InterPro" id="IPR036097">
    <property type="entry name" value="HisK_dim/P_sf"/>
</dbReference>
<dbReference type="InterPro" id="IPR035965">
    <property type="entry name" value="PAS-like_dom_sf"/>
</dbReference>
<dbReference type="Gene3D" id="1.10.287.130">
    <property type="match status" value="1"/>
</dbReference>
<dbReference type="Pfam" id="PF08448">
    <property type="entry name" value="PAS_4"/>
    <property type="match status" value="1"/>
</dbReference>
<keyword evidence="7" id="KW-0472">Membrane</keyword>
<evidence type="ECO:0000313" key="10">
    <source>
        <dbReference type="EMBL" id="GER91876.1"/>
    </source>
</evidence>
<keyword evidence="4" id="KW-0808">Transferase</keyword>
<dbReference type="Pfam" id="PF00512">
    <property type="entry name" value="HisKA"/>
    <property type="match status" value="1"/>
</dbReference>
<organism evidence="10 11">
    <name type="scientific">Dictyobacter vulcani</name>
    <dbReference type="NCBI Taxonomy" id="2607529"/>
    <lineage>
        <taxon>Bacteria</taxon>
        <taxon>Bacillati</taxon>
        <taxon>Chloroflexota</taxon>
        <taxon>Ktedonobacteria</taxon>
        <taxon>Ktedonobacterales</taxon>
        <taxon>Dictyobacteraceae</taxon>
        <taxon>Dictyobacter</taxon>
    </lineage>
</organism>
<protein>
    <recommendedName>
        <fullName evidence="2">histidine kinase</fullName>
        <ecNumber evidence="2">2.7.13.3</ecNumber>
    </recommendedName>
</protein>
<dbReference type="SMART" id="SM00086">
    <property type="entry name" value="PAC"/>
    <property type="match status" value="1"/>
</dbReference>
<proteinExistence type="predicted"/>
<dbReference type="SMART" id="SM00388">
    <property type="entry name" value="HisKA"/>
    <property type="match status" value="1"/>
</dbReference>
<evidence type="ECO:0000256" key="6">
    <source>
        <dbReference type="ARBA" id="ARBA00023012"/>
    </source>
</evidence>
<dbReference type="InterPro" id="IPR000014">
    <property type="entry name" value="PAS"/>
</dbReference>
<dbReference type="EMBL" id="BKZW01000004">
    <property type="protein sequence ID" value="GER91876.1"/>
    <property type="molecule type" value="Genomic_DNA"/>
</dbReference>
<dbReference type="Proteomes" id="UP000326912">
    <property type="component" value="Unassembled WGS sequence"/>
</dbReference>
<dbReference type="GO" id="GO:0005886">
    <property type="term" value="C:plasma membrane"/>
    <property type="evidence" value="ECO:0007669"/>
    <property type="project" value="TreeGrafter"/>
</dbReference>
<name>A0A5J4L335_9CHLR</name>
<evidence type="ECO:0000313" key="11">
    <source>
        <dbReference type="Proteomes" id="UP000326912"/>
    </source>
</evidence>
<feature type="domain" description="Histidine kinase" evidence="8">
    <location>
        <begin position="197"/>
        <end position="328"/>
    </location>
</feature>
<evidence type="ECO:0000256" key="7">
    <source>
        <dbReference type="ARBA" id="ARBA00023136"/>
    </source>
</evidence>
<comment type="caution">
    <text evidence="10">The sequence shown here is derived from an EMBL/GenBank/DDBJ whole genome shotgun (WGS) entry which is preliminary data.</text>
</comment>
<dbReference type="PANTHER" id="PTHR45453:SF1">
    <property type="entry name" value="PHOSPHATE REGULON SENSOR PROTEIN PHOR"/>
    <property type="match status" value="1"/>
</dbReference>
<dbReference type="GO" id="GO:0004721">
    <property type="term" value="F:phosphoprotein phosphatase activity"/>
    <property type="evidence" value="ECO:0007669"/>
    <property type="project" value="TreeGrafter"/>
</dbReference>
<keyword evidence="3" id="KW-0597">Phosphoprotein</keyword>
<evidence type="ECO:0000256" key="2">
    <source>
        <dbReference type="ARBA" id="ARBA00012438"/>
    </source>
</evidence>
<evidence type="ECO:0000256" key="1">
    <source>
        <dbReference type="ARBA" id="ARBA00000085"/>
    </source>
</evidence>
<dbReference type="FunFam" id="1.10.287.130:FF:000001">
    <property type="entry name" value="Two-component sensor histidine kinase"/>
    <property type="match status" value="1"/>
</dbReference>
<evidence type="ECO:0000256" key="3">
    <source>
        <dbReference type="ARBA" id="ARBA00022553"/>
    </source>
</evidence>
<keyword evidence="6" id="KW-0902">Two-component regulatory system</keyword>
<dbReference type="PANTHER" id="PTHR45453">
    <property type="entry name" value="PHOSPHATE REGULON SENSOR PROTEIN PHOR"/>
    <property type="match status" value="1"/>
</dbReference>
<comment type="catalytic activity">
    <reaction evidence="1">
        <text>ATP + protein L-histidine = ADP + protein N-phospho-L-histidine.</text>
        <dbReference type="EC" id="2.7.13.3"/>
    </reaction>
</comment>
<dbReference type="GO" id="GO:0016036">
    <property type="term" value="P:cellular response to phosphate starvation"/>
    <property type="evidence" value="ECO:0007669"/>
    <property type="project" value="TreeGrafter"/>
</dbReference>
<dbReference type="GO" id="GO:0000155">
    <property type="term" value="F:phosphorelay sensor kinase activity"/>
    <property type="evidence" value="ECO:0007669"/>
    <property type="project" value="InterPro"/>
</dbReference>